<reference evidence="1" key="2">
    <citation type="journal article" date="2015" name="Fish Shellfish Immunol.">
        <title>Early steps in the European eel (Anguilla anguilla)-Vibrio vulnificus interaction in the gills: Role of the RtxA13 toxin.</title>
        <authorList>
            <person name="Callol A."/>
            <person name="Pajuelo D."/>
            <person name="Ebbesson L."/>
            <person name="Teles M."/>
            <person name="MacKenzie S."/>
            <person name="Amaro C."/>
        </authorList>
    </citation>
    <scope>NUCLEOTIDE SEQUENCE</scope>
</reference>
<name>A0A0E9W6S3_ANGAN</name>
<organism evidence="1">
    <name type="scientific">Anguilla anguilla</name>
    <name type="common">European freshwater eel</name>
    <name type="synonym">Muraena anguilla</name>
    <dbReference type="NCBI Taxonomy" id="7936"/>
    <lineage>
        <taxon>Eukaryota</taxon>
        <taxon>Metazoa</taxon>
        <taxon>Chordata</taxon>
        <taxon>Craniata</taxon>
        <taxon>Vertebrata</taxon>
        <taxon>Euteleostomi</taxon>
        <taxon>Actinopterygii</taxon>
        <taxon>Neopterygii</taxon>
        <taxon>Teleostei</taxon>
        <taxon>Anguilliformes</taxon>
        <taxon>Anguillidae</taxon>
        <taxon>Anguilla</taxon>
    </lineage>
</organism>
<dbReference type="AlphaFoldDB" id="A0A0E9W6S3"/>
<proteinExistence type="predicted"/>
<accession>A0A0E9W6S3</accession>
<dbReference type="EMBL" id="GBXM01022525">
    <property type="protein sequence ID" value="JAH86052.1"/>
    <property type="molecule type" value="Transcribed_RNA"/>
</dbReference>
<sequence>MCLIIVNTYCSSNNAQGLCLIIGSTYSNNGQGMGLSIVNTVTVIVIINKGSVLSS</sequence>
<protein>
    <submittedName>
        <fullName evidence="1">Uncharacterized protein</fullName>
    </submittedName>
</protein>
<reference evidence="1" key="1">
    <citation type="submission" date="2014-11" db="EMBL/GenBank/DDBJ databases">
        <authorList>
            <person name="Amaro Gonzalez C."/>
        </authorList>
    </citation>
    <scope>NUCLEOTIDE SEQUENCE</scope>
</reference>
<evidence type="ECO:0000313" key="1">
    <source>
        <dbReference type="EMBL" id="JAH86052.1"/>
    </source>
</evidence>